<protein>
    <submittedName>
        <fullName evidence="6">Double-stranded RNA-binding domain</fullName>
    </submittedName>
</protein>
<dbReference type="EMBL" id="JBAMMX010000027">
    <property type="protein sequence ID" value="KAK6913560.1"/>
    <property type="molecule type" value="Genomic_DNA"/>
</dbReference>
<gene>
    <name evidence="6" type="ORF">RJ641_023161</name>
</gene>
<dbReference type="FunFam" id="3.30.160.20:FF:000071">
    <property type="entry name" value="Double-stranded RNA-binding protein 4"/>
    <property type="match status" value="1"/>
</dbReference>
<organism evidence="6 7">
    <name type="scientific">Dillenia turbinata</name>
    <dbReference type="NCBI Taxonomy" id="194707"/>
    <lineage>
        <taxon>Eukaryota</taxon>
        <taxon>Viridiplantae</taxon>
        <taxon>Streptophyta</taxon>
        <taxon>Embryophyta</taxon>
        <taxon>Tracheophyta</taxon>
        <taxon>Spermatophyta</taxon>
        <taxon>Magnoliopsida</taxon>
        <taxon>eudicotyledons</taxon>
        <taxon>Gunneridae</taxon>
        <taxon>Pentapetalae</taxon>
        <taxon>Dilleniales</taxon>
        <taxon>Dilleniaceae</taxon>
        <taxon>Dillenia</taxon>
    </lineage>
</organism>
<dbReference type="Gene3D" id="3.30.160.20">
    <property type="match status" value="2"/>
</dbReference>
<reference evidence="6 7" key="1">
    <citation type="submission" date="2023-12" db="EMBL/GenBank/DDBJ databases">
        <title>A high-quality genome assembly for Dillenia turbinata (Dilleniales).</title>
        <authorList>
            <person name="Chanderbali A."/>
        </authorList>
    </citation>
    <scope>NUCLEOTIDE SEQUENCE [LARGE SCALE GENOMIC DNA]</scope>
    <source>
        <strain evidence="6">LSX21</strain>
        <tissue evidence="6">Leaf</tissue>
    </source>
</reference>
<name>A0AAN8YV48_9MAGN</name>
<evidence type="ECO:0000256" key="3">
    <source>
        <dbReference type="PROSITE-ProRule" id="PRU00266"/>
    </source>
</evidence>
<proteinExistence type="predicted"/>
<dbReference type="PANTHER" id="PTHR46031">
    <property type="match status" value="1"/>
</dbReference>
<feature type="compositionally biased region" description="Basic and acidic residues" evidence="4">
    <location>
        <begin position="393"/>
        <end position="406"/>
    </location>
</feature>
<dbReference type="PANTHER" id="PTHR46031:SF37">
    <property type="entry name" value="DRBM DOMAIN-CONTAINING PROTEIN"/>
    <property type="match status" value="1"/>
</dbReference>
<dbReference type="GO" id="GO:0003723">
    <property type="term" value="F:RNA binding"/>
    <property type="evidence" value="ECO:0007669"/>
    <property type="project" value="UniProtKB-UniRule"/>
</dbReference>
<dbReference type="SMART" id="SM00358">
    <property type="entry name" value="DSRM"/>
    <property type="match status" value="2"/>
</dbReference>
<dbReference type="Proteomes" id="UP001370490">
    <property type="component" value="Unassembled WGS sequence"/>
</dbReference>
<feature type="compositionally biased region" description="Low complexity" evidence="4">
    <location>
        <begin position="17"/>
        <end position="27"/>
    </location>
</feature>
<dbReference type="CDD" id="cd00048">
    <property type="entry name" value="DSRM_SF"/>
    <property type="match status" value="1"/>
</dbReference>
<dbReference type="Pfam" id="PF00035">
    <property type="entry name" value="dsrm"/>
    <property type="match status" value="2"/>
</dbReference>
<feature type="compositionally biased region" description="Basic residues" evidence="4">
    <location>
        <begin position="436"/>
        <end position="456"/>
    </location>
</feature>
<evidence type="ECO:0000256" key="1">
    <source>
        <dbReference type="ARBA" id="ARBA00022737"/>
    </source>
</evidence>
<dbReference type="InterPro" id="IPR014720">
    <property type="entry name" value="dsRBD_dom"/>
</dbReference>
<evidence type="ECO:0000313" key="6">
    <source>
        <dbReference type="EMBL" id="KAK6913560.1"/>
    </source>
</evidence>
<accession>A0AAN8YV48</accession>
<evidence type="ECO:0000256" key="4">
    <source>
        <dbReference type="SAM" id="MobiDB-lite"/>
    </source>
</evidence>
<dbReference type="SUPFAM" id="SSF54768">
    <property type="entry name" value="dsRNA-binding domain-like"/>
    <property type="match status" value="2"/>
</dbReference>
<feature type="region of interest" description="Disordered" evidence="4">
    <location>
        <begin position="380"/>
        <end position="456"/>
    </location>
</feature>
<dbReference type="AlphaFoldDB" id="A0AAN8YV48"/>
<feature type="domain" description="DRBM" evidence="5">
    <location>
        <begin position="53"/>
        <end position="122"/>
    </location>
</feature>
<feature type="domain" description="DRBM" evidence="5">
    <location>
        <begin position="207"/>
        <end position="274"/>
    </location>
</feature>
<keyword evidence="2 3" id="KW-0694">RNA-binding</keyword>
<feature type="region of interest" description="Disordered" evidence="4">
    <location>
        <begin position="1"/>
        <end position="27"/>
    </location>
</feature>
<dbReference type="PROSITE" id="PS50137">
    <property type="entry name" value="DS_RBD"/>
    <property type="match status" value="2"/>
</dbReference>
<keyword evidence="1" id="KW-0677">Repeat</keyword>
<comment type="caution">
    <text evidence="6">The sequence shown here is derived from an EMBL/GenBank/DDBJ whole genome shotgun (WGS) entry which is preliminary data.</text>
</comment>
<sequence>MSDTASTSQLPPPAPQPQATDVANQQQQQQLATQNKVLFLLMLATLDITQQLMHKNRLQEFTQRSSLPLPIYHTVSEGAQHAPKFRSTVLVAGAAYTSPDTFSHRKAAEQDVARLALDGITKKIKNEGCPLISQMDSPVVPTIKEEELLNGAIICQWAFVWFRGKLGVFLRFMRSSPGFIHFLVSEIRSNDACVQGKLVKDLQDTVFCKSILNEYAMKINKEKPTYDTVQSEGLLPIFVCSLVFDGVSYTGEPGKSKKEAEQLAARSVILSILGNPSSGTLLSEIIMSKLKLYAALHKVKESQQGPNTAMTIGSGPGHVSGNSEMTGHEGHVIIGTYDMTIAFPAGSSSYTANVPVVYQPPVSNNLTATGLPQVTSIHAPATNQSQPTSGDNSDAKVHQPQHEFRAPKSQVATEEITPIQFVPPSLDQSRSGPTSGKKRNRKNKKKTKKKMKLNAE</sequence>
<evidence type="ECO:0000313" key="7">
    <source>
        <dbReference type="Proteomes" id="UP001370490"/>
    </source>
</evidence>
<evidence type="ECO:0000256" key="2">
    <source>
        <dbReference type="ARBA" id="ARBA00022884"/>
    </source>
</evidence>
<feature type="compositionally biased region" description="Polar residues" evidence="4">
    <location>
        <begin position="380"/>
        <end position="392"/>
    </location>
</feature>
<keyword evidence="7" id="KW-1185">Reference proteome</keyword>
<evidence type="ECO:0000259" key="5">
    <source>
        <dbReference type="PROSITE" id="PS50137"/>
    </source>
</evidence>